<dbReference type="AlphaFoldDB" id="A0A091B3S1"/>
<dbReference type="InterPro" id="IPR013762">
    <property type="entry name" value="Integrase-like_cat_sf"/>
</dbReference>
<dbReference type="Pfam" id="PF00589">
    <property type="entry name" value="Phage_integrase"/>
    <property type="match status" value="1"/>
</dbReference>
<feature type="domain" description="Tyr recombinase" evidence="3">
    <location>
        <begin position="1"/>
        <end position="166"/>
    </location>
</feature>
<keyword evidence="5" id="KW-1185">Reference proteome</keyword>
<dbReference type="SUPFAM" id="SSF56349">
    <property type="entry name" value="DNA breaking-rejoining enzymes"/>
    <property type="match status" value="1"/>
</dbReference>
<name>A0A091B3S1_9GAMM</name>
<dbReference type="GO" id="GO:0003677">
    <property type="term" value="F:DNA binding"/>
    <property type="evidence" value="ECO:0007669"/>
    <property type="project" value="InterPro"/>
</dbReference>
<dbReference type="GO" id="GO:0006310">
    <property type="term" value="P:DNA recombination"/>
    <property type="evidence" value="ECO:0007669"/>
    <property type="project" value="UniProtKB-KW"/>
</dbReference>
<evidence type="ECO:0000313" key="5">
    <source>
        <dbReference type="Proteomes" id="UP000029392"/>
    </source>
</evidence>
<feature type="region of interest" description="Disordered" evidence="2">
    <location>
        <begin position="1"/>
        <end position="30"/>
    </location>
</feature>
<sequence length="166" mass="19107">MGARPSPNPFQRSAPAHKANSIQTIPTRRQEEITRLQWTDLNRETGTALLRDAKHQTHKMGNHGAFRVPADALAIIDRQQKSKLEDGSEDPRIFPFNPKSIGAAFTRCVQFLEIEDLHFHDIRHETASRPFERGYSIQELARFSLHESCTTLKRYTHLQPEDVPER</sequence>
<dbReference type="eggNOG" id="COG0582">
    <property type="taxonomic scope" value="Bacteria"/>
</dbReference>
<dbReference type="InterPro" id="IPR011010">
    <property type="entry name" value="DNA_brk_join_enz"/>
</dbReference>
<comment type="caution">
    <text evidence="4">The sequence shown here is derived from an EMBL/GenBank/DDBJ whole genome shotgun (WGS) entry which is preliminary data.</text>
</comment>
<reference evidence="4 5" key="1">
    <citation type="submission" date="2013-09" db="EMBL/GenBank/DDBJ databases">
        <title>Genome sequencing of Arenimonas malthae.</title>
        <authorList>
            <person name="Chen F."/>
            <person name="Wang G."/>
        </authorList>
    </citation>
    <scope>NUCLEOTIDE SEQUENCE [LARGE SCALE GENOMIC DNA]</scope>
    <source>
        <strain evidence="4 5">CC-JY-1</strain>
    </source>
</reference>
<evidence type="ECO:0000256" key="1">
    <source>
        <dbReference type="ARBA" id="ARBA00023172"/>
    </source>
</evidence>
<dbReference type="Proteomes" id="UP000029392">
    <property type="component" value="Unassembled WGS sequence"/>
</dbReference>
<protein>
    <recommendedName>
        <fullName evidence="3">Tyr recombinase domain-containing protein</fullName>
    </recommendedName>
</protein>
<proteinExistence type="predicted"/>
<accession>A0A091B3S1</accession>
<evidence type="ECO:0000256" key="2">
    <source>
        <dbReference type="SAM" id="MobiDB-lite"/>
    </source>
</evidence>
<evidence type="ECO:0000313" key="4">
    <source>
        <dbReference type="EMBL" id="KFN45484.1"/>
    </source>
</evidence>
<keyword evidence="1" id="KW-0233">DNA recombination</keyword>
<dbReference type="GO" id="GO:0015074">
    <property type="term" value="P:DNA integration"/>
    <property type="evidence" value="ECO:0007669"/>
    <property type="project" value="InterPro"/>
</dbReference>
<organism evidence="4 5">
    <name type="scientific">Arenimonas malthae CC-JY-1</name>
    <dbReference type="NCBI Taxonomy" id="1384054"/>
    <lineage>
        <taxon>Bacteria</taxon>
        <taxon>Pseudomonadati</taxon>
        <taxon>Pseudomonadota</taxon>
        <taxon>Gammaproteobacteria</taxon>
        <taxon>Lysobacterales</taxon>
        <taxon>Lysobacteraceae</taxon>
        <taxon>Arenimonas</taxon>
    </lineage>
</organism>
<dbReference type="PROSITE" id="PS51898">
    <property type="entry name" value="TYR_RECOMBINASE"/>
    <property type="match status" value="1"/>
</dbReference>
<dbReference type="EMBL" id="AVCH01000182">
    <property type="protein sequence ID" value="KFN45484.1"/>
    <property type="molecule type" value="Genomic_DNA"/>
</dbReference>
<dbReference type="Gene3D" id="1.10.443.10">
    <property type="entry name" value="Intergrase catalytic core"/>
    <property type="match status" value="1"/>
</dbReference>
<gene>
    <name evidence="4" type="ORF">N790_02420</name>
</gene>
<dbReference type="RefSeq" id="WP_052385896.1">
    <property type="nucleotide sequence ID" value="NZ_AVCH01000182.1"/>
</dbReference>
<evidence type="ECO:0000259" key="3">
    <source>
        <dbReference type="PROSITE" id="PS51898"/>
    </source>
</evidence>
<dbReference type="InterPro" id="IPR002104">
    <property type="entry name" value="Integrase_catalytic"/>
</dbReference>